<keyword evidence="5 8" id="KW-0732">Signal</keyword>
<dbReference type="Proteomes" id="UP000268973">
    <property type="component" value="Unassembled WGS sequence"/>
</dbReference>
<proteinExistence type="inferred from homology"/>
<dbReference type="EMBL" id="RXZH01000004">
    <property type="protein sequence ID" value="RTZ15576.1"/>
    <property type="molecule type" value="Genomic_DNA"/>
</dbReference>
<dbReference type="AlphaFoldDB" id="A0A432CWX9"/>
<feature type="signal peptide" evidence="8">
    <location>
        <begin position="1"/>
        <end position="25"/>
    </location>
</feature>
<comment type="caution">
    <text evidence="9">The sequence shown here is derived from an EMBL/GenBank/DDBJ whole genome shotgun (WGS) entry which is preliminary data.</text>
</comment>
<evidence type="ECO:0000313" key="9">
    <source>
        <dbReference type="EMBL" id="RTZ15576.1"/>
    </source>
</evidence>
<accession>A0A432CWX9</accession>
<dbReference type="Gene3D" id="2.40.160.60">
    <property type="entry name" value="Outer membrane protein transport protein (OMPP1/FadL/TodX)"/>
    <property type="match status" value="1"/>
</dbReference>
<evidence type="ECO:0000256" key="3">
    <source>
        <dbReference type="ARBA" id="ARBA00022452"/>
    </source>
</evidence>
<gene>
    <name evidence="9" type="ORF">EJ063_10880</name>
</gene>
<dbReference type="Pfam" id="PF03349">
    <property type="entry name" value="Toluene_X"/>
    <property type="match status" value="1"/>
</dbReference>
<evidence type="ECO:0000256" key="2">
    <source>
        <dbReference type="ARBA" id="ARBA00008163"/>
    </source>
</evidence>
<keyword evidence="4" id="KW-0812">Transmembrane</keyword>
<sequence>MYKKFTFAQSALLVGAALLSYQAHSAGFQLNAQSATGIGRAFAGDAVIADNASVMARNPAAMALFDEMSLSLGFETITTEISVTDAKYKAFATTDTVDSNYDNAGGTSVAPNIHLIVPVNDQFAWGVNLYSNFGTSTEFDDATFAGKEYGGKTEIMSVNLGLAGSYRLNEQWSFGAGLDLIYGQGTLERNTNLNISGNVCNLLENPQKRLCEALNDGNGLPVTVDETISALSADVDGYGIGFNVGTVFELDENNRFGLSYRYSPDIKAEGDIEYLGLPNNELTLPLPDMAEFSGYHRLEDTKFAVHYSVQWTGWREFETLDADVSGTLNNYEWKNGFHYSIGGTYFLNRDWTLRVGYMYDESAQDELTSVSVPDSDRQWFSTGFTYHIDSKSNIDFGFTYLMGKEVKVTEETDLGAVVSTIEGTTSANAILMGLQYSRTF</sequence>
<dbReference type="SUPFAM" id="SSF56935">
    <property type="entry name" value="Porins"/>
    <property type="match status" value="1"/>
</dbReference>
<keyword evidence="6" id="KW-0472">Membrane</keyword>
<evidence type="ECO:0000256" key="4">
    <source>
        <dbReference type="ARBA" id="ARBA00022692"/>
    </source>
</evidence>
<evidence type="ECO:0000313" key="10">
    <source>
        <dbReference type="Proteomes" id="UP000268973"/>
    </source>
</evidence>
<evidence type="ECO:0000256" key="8">
    <source>
        <dbReference type="SAM" id="SignalP"/>
    </source>
</evidence>
<protein>
    <recommendedName>
        <fullName evidence="11">Transporter</fullName>
    </recommendedName>
</protein>
<keyword evidence="7" id="KW-0998">Cell outer membrane</keyword>
<dbReference type="RefSeq" id="WP_126574306.1">
    <property type="nucleotide sequence ID" value="NZ_RXZH01000004.1"/>
</dbReference>
<dbReference type="GO" id="GO:0015483">
    <property type="term" value="F:long-chain fatty acid transporting porin activity"/>
    <property type="evidence" value="ECO:0007669"/>
    <property type="project" value="TreeGrafter"/>
</dbReference>
<organism evidence="9 10">
    <name type="scientific">Vibrio aquaticus</name>
    <dbReference type="NCBI Taxonomy" id="2496559"/>
    <lineage>
        <taxon>Bacteria</taxon>
        <taxon>Pseudomonadati</taxon>
        <taxon>Pseudomonadota</taxon>
        <taxon>Gammaproteobacteria</taxon>
        <taxon>Vibrionales</taxon>
        <taxon>Vibrionaceae</taxon>
        <taxon>Vibrio</taxon>
    </lineage>
</organism>
<comment type="subcellular location">
    <subcellularLocation>
        <location evidence="1">Cell outer membrane</location>
        <topology evidence="1">Multi-pass membrane protein</topology>
    </subcellularLocation>
</comment>
<keyword evidence="10" id="KW-1185">Reference proteome</keyword>
<dbReference type="OrthoDB" id="19849at2"/>
<dbReference type="PANTHER" id="PTHR35093:SF1">
    <property type="entry name" value="OUTER MEMBRANE LONG-CHAIN FATTY ACID RECEPTOR FADL FAMILY"/>
    <property type="match status" value="1"/>
</dbReference>
<keyword evidence="3" id="KW-1134">Transmembrane beta strand</keyword>
<evidence type="ECO:0000256" key="1">
    <source>
        <dbReference type="ARBA" id="ARBA00004571"/>
    </source>
</evidence>
<evidence type="ECO:0000256" key="6">
    <source>
        <dbReference type="ARBA" id="ARBA00023136"/>
    </source>
</evidence>
<comment type="similarity">
    <text evidence="2">Belongs to the OmpP1/FadL family.</text>
</comment>
<dbReference type="InterPro" id="IPR005017">
    <property type="entry name" value="OMPP1/FadL/TodX"/>
</dbReference>
<dbReference type="PANTHER" id="PTHR35093">
    <property type="entry name" value="OUTER MEMBRANE PROTEIN NMB0088-RELATED"/>
    <property type="match status" value="1"/>
</dbReference>
<dbReference type="GO" id="GO:0009279">
    <property type="term" value="C:cell outer membrane"/>
    <property type="evidence" value="ECO:0007669"/>
    <property type="project" value="UniProtKB-SubCell"/>
</dbReference>
<reference evidence="9 10" key="1">
    <citation type="submission" date="2018-12" db="EMBL/GenBank/DDBJ databases">
        <title>Vibrio sp. isolated from China Sea.</title>
        <authorList>
            <person name="Li Y."/>
        </authorList>
    </citation>
    <scope>NUCLEOTIDE SEQUENCE [LARGE SCALE GENOMIC DNA]</scope>
    <source>
        <strain evidence="9 10">BEI207</strain>
    </source>
</reference>
<evidence type="ECO:0008006" key="11">
    <source>
        <dbReference type="Google" id="ProtNLM"/>
    </source>
</evidence>
<name>A0A432CWX9_9VIBR</name>
<evidence type="ECO:0000256" key="5">
    <source>
        <dbReference type="ARBA" id="ARBA00022729"/>
    </source>
</evidence>
<feature type="chain" id="PRO_5019157216" description="Transporter" evidence="8">
    <location>
        <begin position="26"/>
        <end position="440"/>
    </location>
</feature>
<evidence type="ECO:0000256" key="7">
    <source>
        <dbReference type="ARBA" id="ARBA00023237"/>
    </source>
</evidence>